<gene>
    <name evidence="1" type="ORF">NDU88_009117</name>
</gene>
<reference evidence="1" key="1">
    <citation type="journal article" date="2022" name="bioRxiv">
        <title>Sequencing and chromosome-scale assembly of the giantPleurodeles waltlgenome.</title>
        <authorList>
            <person name="Brown T."/>
            <person name="Elewa A."/>
            <person name="Iarovenko S."/>
            <person name="Subramanian E."/>
            <person name="Araus A.J."/>
            <person name="Petzold A."/>
            <person name="Susuki M."/>
            <person name="Suzuki K.-i.T."/>
            <person name="Hayashi T."/>
            <person name="Toyoda A."/>
            <person name="Oliveira C."/>
            <person name="Osipova E."/>
            <person name="Leigh N.D."/>
            <person name="Simon A."/>
            <person name="Yun M.H."/>
        </authorList>
    </citation>
    <scope>NUCLEOTIDE SEQUENCE</scope>
    <source>
        <strain evidence="1">20211129_DDA</strain>
        <tissue evidence="1">Liver</tissue>
    </source>
</reference>
<comment type="caution">
    <text evidence="1">The sequence shown here is derived from an EMBL/GenBank/DDBJ whole genome shotgun (WGS) entry which is preliminary data.</text>
</comment>
<accession>A0AAV7RWQ7</accession>
<dbReference type="EMBL" id="JANPWB010000009">
    <property type="protein sequence ID" value="KAJ1156398.1"/>
    <property type="molecule type" value="Genomic_DNA"/>
</dbReference>
<organism evidence="1 2">
    <name type="scientific">Pleurodeles waltl</name>
    <name type="common">Iberian ribbed newt</name>
    <dbReference type="NCBI Taxonomy" id="8319"/>
    <lineage>
        <taxon>Eukaryota</taxon>
        <taxon>Metazoa</taxon>
        <taxon>Chordata</taxon>
        <taxon>Craniata</taxon>
        <taxon>Vertebrata</taxon>
        <taxon>Euteleostomi</taxon>
        <taxon>Amphibia</taxon>
        <taxon>Batrachia</taxon>
        <taxon>Caudata</taxon>
        <taxon>Salamandroidea</taxon>
        <taxon>Salamandridae</taxon>
        <taxon>Pleurodelinae</taxon>
        <taxon>Pleurodeles</taxon>
    </lineage>
</organism>
<dbReference type="AlphaFoldDB" id="A0AAV7RWQ7"/>
<evidence type="ECO:0000313" key="1">
    <source>
        <dbReference type="EMBL" id="KAJ1156398.1"/>
    </source>
</evidence>
<protein>
    <submittedName>
        <fullName evidence="1">Uncharacterized protein</fullName>
    </submittedName>
</protein>
<sequence length="227" mass="23461">MYNLGQDLQKFHSDQGSSQVPDLIPKTLYPGLPHAGECEAASGGLAFSRTCLGLSLGWAQPSEAGAVDPLVAWTREAGCGQPSATARSTVRHQGRRAWGRCLHQSVILPQPAARRKSGALALGATACGPRRGPGHEEGPQRRWGGLCLPEFDSSDSGPCLLGGGRWLPGVVCRAGGSTPGALPTQSVILLRQGGTVVSRASGPRPVACVVARAREEILTAAGGPVHP</sequence>
<dbReference type="Proteomes" id="UP001066276">
    <property type="component" value="Chromosome 5"/>
</dbReference>
<name>A0AAV7RWQ7_PLEWA</name>
<proteinExistence type="predicted"/>
<keyword evidence="2" id="KW-1185">Reference proteome</keyword>
<evidence type="ECO:0000313" key="2">
    <source>
        <dbReference type="Proteomes" id="UP001066276"/>
    </source>
</evidence>